<feature type="region of interest" description="Disordered" evidence="1">
    <location>
        <begin position="552"/>
        <end position="585"/>
    </location>
</feature>
<dbReference type="AlphaFoldDB" id="A0AAD4F7J7"/>
<accession>A0AAD4F7J7</accession>
<evidence type="ECO:0000256" key="1">
    <source>
        <dbReference type="SAM" id="MobiDB-lite"/>
    </source>
</evidence>
<reference evidence="3" key="1">
    <citation type="submission" date="2023-02" db="EMBL/GenBank/DDBJ databases">
        <authorList>
            <person name="Palmer J.M."/>
        </authorList>
    </citation>
    <scope>NUCLEOTIDE SEQUENCE</scope>
    <source>
        <strain evidence="3">FW57</strain>
    </source>
</reference>
<feature type="region of interest" description="Disordered" evidence="1">
    <location>
        <begin position="391"/>
        <end position="416"/>
    </location>
</feature>
<dbReference type="Proteomes" id="UP001197093">
    <property type="component" value="Unassembled WGS sequence"/>
</dbReference>
<dbReference type="InterPro" id="IPR010730">
    <property type="entry name" value="HET"/>
</dbReference>
<evidence type="ECO:0000313" key="3">
    <source>
        <dbReference type="EMBL" id="KAG7294584.1"/>
    </source>
</evidence>
<keyword evidence="4" id="KW-1185">Reference proteome</keyword>
<proteinExistence type="predicted"/>
<gene>
    <name evidence="3" type="ORF">NEMBOFW57_004660</name>
</gene>
<dbReference type="EMBL" id="JAHCVI010000001">
    <property type="protein sequence ID" value="KAG7294584.1"/>
    <property type="molecule type" value="Genomic_DNA"/>
</dbReference>
<evidence type="ECO:0000313" key="4">
    <source>
        <dbReference type="Proteomes" id="UP001197093"/>
    </source>
</evidence>
<name>A0AAD4F7J7_9PEZI</name>
<feature type="compositionally biased region" description="Polar residues" evidence="1">
    <location>
        <begin position="391"/>
        <end position="411"/>
    </location>
</feature>
<dbReference type="PANTHER" id="PTHR33112">
    <property type="entry name" value="DOMAIN PROTEIN, PUTATIVE-RELATED"/>
    <property type="match status" value="1"/>
</dbReference>
<dbReference type="PANTHER" id="PTHR33112:SF13">
    <property type="entry name" value="HETEROKARYON INCOMPATIBILITY DOMAIN-CONTAINING PROTEIN"/>
    <property type="match status" value="1"/>
</dbReference>
<dbReference type="Pfam" id="PF06985">
    <property type="entry name" value="HET"/>
    <property type="match status" value="1"/>
</dbReference>
<evidence type="ECO:0000259" key="2">
    <source>
        <dbReference type="Pfam" id="PF06985"/>
    </source>
</evidence>
<sequence>MLSSSLSFPSFGAARCRGCDHPRPPYNGGYTSLRSSLGTMLSNARYVGCDVCAVLSDGILAFLSDNSCGVTREDVDQLRIDFNLAGSRRSVEVVLLNTPVKLSFFVSEATPWLTKSLPDVPVGKEIPRSTASDESLAWAIQQLQHCQQSHQACNSFSRAPLPSRVLDVSGAGESGVRLYVSEGETAPYAALSHCWGHKPFLRTLSGSLDAHRSEIPWARLPQTFQDAVAFTRKIGVRYLWIDSLCIVQDDQLDWRREAAKMASVYQGATLVISAAKSDGAYGGLYADVPERHRTYTVSFSPDQHHHHTSDSLSSSESEAANSQTIHFRVSLTHTHRLLSPYHASTAAALPIFTRAWILQERLLAPRLLHFGPEELSFECLASAACQCTLTPHTSPPQQQQDPKPNGTSTGEPTWYRNMLDRTARPKYYYSLPRWQRQVLLQPHDNDNDNGSDENGNADLRLCWRRLVEDYTRLRLTFERDVFPAIGGMARVMQGVLRSNRAPNPNLNPKAEMEMEMKTGEGRAGGTRARYVAGLWADGLVVGDLLWRVELPPGPPPGSVKSGESGGDEGEEEGWEGSGGRGRGRGVEGTVVVVGRVKCELAGADEMGELRKGGSFLVLKGRLIPARLRFNDAKDPQPWNVIDLDILDGGHVKNLWADDDCRGLVAAEGEQPRVFCLVVGRKLPRRELLCLVLTRVPEDETTADQNRAPQEDGYLYKRIALLEIFGGPPSPVLWGWVHNLLAKGEDALVRIV</sequence>
<comment type="caution">
    <text evidence="3">The sequence shown here is derived from an EMBL/GenBank/DDBJ whole genome shotgun (WGS) entry which is preliminary data.</text>
</comment>
<organism evidence="3 4">
    <name type="scientific">Staphylotrichum longicolle</name>
    <dbReference type="NCBI Taxonomy" id="669026"/>
    <lineage>
        <taxon>Eukaryota</taxon>
        <taxon>Fungi</taxon>
        <taxon>Dikarya</taxon>
        <taxon>Ascomycota</taxon>
        <taxon>Pezizomycotina</taxon>
        <taxon>Sordariomycetes</taxon>
        <taxon>Sordariomycetidae</taxon>
        <taxon>Sordariales</taxon>
        <taxon>Chaetomiaceae</taxon>
        <taxon>Staphylotrichum</taxon>
    </lineage>
</organism>
<feature type="compositionally biased region" description="Acidic residues" evidence="1">
    <location>
        <begin position="565"/>
        <end position="574"/>
    </location>
</feature>
<feature type="domain" description="Heterokaryon incompatibility" evidence="2">
    <location>
        <begin position="188"/>
        <end position="360"/>
    </location>
</feature>
<protein>
    <recommendedName>
        <fullName evidence="2">Heterokaryon incompatibility domain-containing protein</fullName>
    </recommendedName>
</protein>